<dbReference type="InterPro" id="IPR011992">
    <property type="entry name" value="EF-hand-dom_pair"/>
</dbReference>
<dbReference type="Gene3D" id="2.30.180.10">
    <property type="entry name" value="FAS1 domain"/>
    <property type="match status" value="1"/>
</dbReference>
<evidence type="ECO:0000256" key="1">
    <source>
        <dbReference type="ARBA" id="ARBA00007843"/>
    </source>
</evidence>
<feature type="region of interest" description="Disordered" evidence="5">
    <location>
        <begin position="874"/>
        <end position="904"/>
    </location>
</feature>
<dbReference type="Pfam" id="PF00307">
    <property type="entry name" value="CH"/>
    <property type="match status" value="4"/>
</dbReference>
<dbReference type="InterPro" id="IPR036378">
    <property type="entry name" value="FAS1_dom_sf"/>
</dbReference>
<dbReference type="STRING" id="3818.A0A444YFW6"/>
<dbReference type="CDD" id="cd21299">
    <property type="entry name" value="CH_AtFIM_like_rpt3"/>
    <property type="match status" value="1"/>
</dbReference>
<feature type="region of interest" description="Disordered" evidence="5">
    <location>
        <begin position="198"/>
        <end position="238"/>
    </location>
</feature>
<dbReference type="FunFam" id="1.10.418.10:FF:000034">
    <property type="entry name" value="Fimbrin-2 like"/>
    <property type="match status" value="1"/>
</dbReference>
<evidence type="ECO:0000256" key="6">
    <source>
        <dbReference type="SAM" id="SignalP"/>
    </source>
</evidence>
<dbReference type="SUPFAM" id="SSF47473">
    <property type="entry name" value="EF-hand"/>
    <property type="match status" value="1"/>
</dbReference>
<dbReference type="InterPro" id="IPR036872">
    <property type="entry name" value="CH_dom_sf"/>
</dbReference>
<dbReference type="InterPro" id="IPR039959">
    <property type="entry name" value="Fimbrin/Plastin"/>
</dbReference>
<dbReference type="GO" id="GO:0032432">
    <property type="term" value="C:actin filament bundle"/>
    <property type="evidence" value="ECO:0007669"/>
    <property type="project" value="TreeGrafter"/>
</dbReference>
<dbReference type="PROSITE" id="PS50213">
    <property type="entry name" value="FAS1"/>
    <property type="match status" value="1"/>
</dbReference>
<keyword evidence="3" id="KW-0677">Repeat</keyword>
<dbReference type="EMBL" id="SDMP01000017">
    <property type="protein sequence ID" value="RYR00797.1"/>
    <property type="molecule type" value="Genomic_DNA"/>
</dbReference>
<comment type="caution">
    <text evidence="9">The sequence shown here is derived from an EMBL/GenBank/DDBJ whole genome shotgun (WGS) entry which is preliminary data.</text>
</comment>
<feature type="signal peptide" evidence="6">
    <location>
        <begin position="1"/>
        <end position="22"/>
    </location>
</feature>
<feature type="domain" description="Calponin-homology (CH)" evidence="7">
    <location>
        <begin position="379"/>
        <end position="500"/>
    </location>
</feature>
<dbReference type="SMART" id="SM00033">
    <property type="entry name" value="CH"/>
    <property type="match status" value="4"/>
</dbReference>
<dbReference type="InterPro" id="IPR000782">
    <property type="entry name" value="FAS1_domain"/>
</dbReference>
<proteinExistence type="inferred from homology"/>
<feature type="chain" id="PRO_5019288779" evidence="6">
    <location>
        <begin position="23"/>
        <end position="904"/>
    </location>
</feature>
<dbReference type="GO" id="GO:0051015">
    <property type="term" value="F:actin filament binding"/>
    <property type="evidence" value="ECO:0007669"/>
    <property type="project" value="InterPro"/>
</dbReference>
<feature type="domain" description="FAS1" evidence="8">
    <location>
        <begin position="46"/>
        <end position="186"/>
    </location>
</feature>
<evidence type="ECO:0000256" key="3">
    <source>
        <dbReference type="ARBA" id="ARBA00022737"/>
    </source>
</evidence>
<dbReference type="CDD" id="cd21302">
    <property type="entry name" value="CH_AtFIM_like_rpt4"/>
    <property type="match status" value="1"/>
</dbReference>
<keyword evidence="10" id="KW-1185">Reference proteome</keyword>
<protein>
    <submittedName>
        <fullName evidence="9">Uncharacterized protein</fullName>
    </submittedName>
</protein>
<keyword evidence="6" id="KW-0732">Signal</keyword>
<dbReference type="PROSITE" id="PS50021">
    <property type="entry name" value="CH"/>
    <property type="match status" value="4"/>
</dbReference>
<evidence type="ECO:0000259" key="7">
    <source>
        <dbReference type="PROSITE" id="PS50021"/>
    </source>
</evidence>
<dbReference type="GO" id="GO:0051639">
    <property type="term" value="P:actin filament network formation"/>
    <property type="evidence" value="ECO:0007669"/>
    <property type="project" value="TreeGrafter"/>
</dbReference>
<organism evidence="9 10">
    <name type="scientific">Arachis hypogaea</name>
    <name type="common">Peanut</name>
    <dbReference type="NCBI Taxonomy" id="3818"/>
    <lineage>
        <taxon>Eukaryota</taxon>
        <taxon>Viridiplantae</taxon>
        <taxon>Streptophyta</taxon>
        <taxon>Embryophyta</taxon>
        <taxon>Tracheophyta</taxon>
        <taxon>Spermatophyta</taxon>
        <taxon>Magnoliopsida</taxon>
        <taxon>eudicotyledons</taxon>
        <taxon>Gunneridae</taxon>
        <taxon>Pentapetalae</taxon>
        <taxon>rosids</taxon>
        <taxon>fabids</taxon>
        <taxon>Fabales</taxon>
        <taxon>Fabaceae</taxon>
        <taxon>Papilionoideae</taxon>
        <taxon>50 kb inversion clade</taxon>
        <taxon>dalbergioids sensu lato</taxon>
        <taxon>Dalbergieae</taxon>
        <taxon>Pterocarpus clade</taxon>
        <taxon>Arachis</taxon>
    </lineage>
</organism>
<evidence type="ECO:0000256" key="2">
    <source>
        <dbReference type="ARBA" id="ARBA00011385"/>
    </source>
</evidence>
<dbReference type="PANTHER" id="PTHR19961:SF79">
    <property type="entry name" value="FIMBRIN-5"/>
    <property type="match status" value="1"/>
</dbReference>
<evidence type="ECO:0000259" key="8">
    <source>
        <dbReference type="PROSITE" id="PS50213"/>
    </source>
</evidence>
<gene>
    <name evidence="9" type="ORF">Ahy_B07g088914</name>
</gene>
<dbReference type="GO" id="GO:0005737">
    <property type="term" value="C:cytoplasm"/>
    <property type="evidence" value="ECO:0007669"/>
    <property type="project" value="TreeGrafter"/>
</dbReference>
<feature type="domain" description="Calponin-homology (CH)" evidence="7">
    <location>
        <begin position="635"/>
        <end position="741"/>
    </location>
</feature>
<evidence type="ECO:0000256" key="4">
    <source>
        <dbReference type="ARBA" id="ARBA00023203"/>
    </source>
</evidence>
<dbReference type="InterPro" id="IPR001715">
    <property type="entry name" value="CH_dom"/>
</dbReference>
<dbReference type="FunFam" id="1.10.418.10:FF:000041">
    <property type="entry name" value="Fimbrin-2 isoform A"/>
    <property type="match status" value="1"/>
</dbReference>
<name>A0A444YFW6_ARAHY</name>
<dbReference type="PANTHER" id="PTHR19961">
    <property type="entry name" value="FIMBRIN/PLASTIN"/>
    <property type="match status" value="1"/>
</dbReference>
<reference evidence="9 10" key="1">
    <citation type="submission" date="2019-01" db="EMBL/GenBank/DDBJ databases">
        <title>Sequencing of cultivated peanut Arachis hypogaea provides insights into genome evolution and oil improvement.</title>
        <authorList>
            <person name="Chen X."/>
        </authorList>
    </citation>
    <scope>NUCLEOTIDE SEQUENCE [LARGE SCALE GENOMIC DNA]</scope>
    <source>
        <strain evidence="10">cv. Fuhuasheng</strain>
        <tissue evidence="9">Leaves</tissue>
    </source>
</reference>
<dbReference type="Gene3D" id="1.10.418.10">
    <property type="entry name" value="Calponin-like domain"/>
    <property type="match status" value="4"/>
</dbReference>
<dbReference type="SUPFAM" id="SSF82153">
    <property type="entry name" value="FAS1 domain"/>
    <property type="match status" value="1"/>
</dbReference>
<feature type="compositionally biased region" description="Pro residues" evidence="5">
    <location>
        <begin position="198"/>
        <end position="207"/>
    </location>
</feature>
<dbReference type="Proteomes" id="UP000289738">
    <property type="component" value="Chromosome B07"/>
</dbReference>
<feature type="domain" description="Calponin-homology (CH)" evidence="7">
    <location>
        <begin position="756"/>
        <end position="864"/>
    </location>
</feature>
<dbReference type="Pfam" id="PF02469">
    <property type="entry name" value="Fasciclin"/>
    <property type="match status" value="1"/>
</dbReference>
<dbReference type="SUPFAM" id="SSF47576">
    <property type="entry name" value="Calponin-homology domain, CH-domain"/>
    <property type="match status" value="1"/>
</dbReference>
<dbReference type="GO" id="GO:0051017">
    <property type="term" value="P:actin filament bundle assembly"/>
    <property type="evidence" value="ECO:0007669"/>
    <property type="project" value="InterPro"/>
</dbReference>
<dbReference type="SMART" id="SM00554">
    <property type="entry name" value="FAS1"/>
    <property type="match status" value="1"/>
</dbReference>
<evidence type="ECO:0000256" key="5">
    <source>
        <dbReference type="SAM" id="MobiDB-lite"/>
    </source>
</evidence>
<comment type="subunit">
    <text evidence="2">Interacts with F-actin.</text>
</comment>
<comment type="similarity">
    <text evidence="1">Belongs to the fasciclin-like AGP family.</text>
</comment>
<accession>A0A444YFW6</accession>
<sequence length="904" mass="99552">MEFSMFFILSNTLLLLSSSAFGKTVSPPAPTPTPTPTPAPAPAPDYVNLTELLTVAGPFHTFLNYLESTKVLDTFQNQANNTEEGITIFVPKDSDFASKKKTLSNLTQEQLKQVILFHALPHFYSLAEFKNLSETSTPTFAGGDYTLNFTDDSGTVHISSGWAKTKVTSAVHATVPCAVYEVDKVLLPEAIFGTDIPPTPAPAPAPAVAPAADSPTEHSADSKASSPSSSQPDGSSASKTIISHGGSLVLATFGVVMMLFYVGVVVSDQELQSHFTQVELRSLKSKFVSARTQSGRVTVGDLPSIFKGLKAFNELFDENEIKAILAESHDNMDQEIDFEGFLRAHMNLHARATAKEGGPKSSSSFLKAATTTVHHAINESERASYVQHINGYLAEDKFLKQFLPIDPASDQLFDLAKDGVLLCKLINVAVPGTIDERAINTKKVLNPWERNENHTLALNSAKAIGCTVVNIGTQDLVEGRIQMLADLNLKKTPQLLELLEDDKDVEELISLPPEKVLLKWMNFHLKKAGYEKQVTNFSSDVKDGEAYAVLLNALAPELAGPAIAANDPTERAKVILEQAEKLDCKTYLTPKDIVEGSPNLNLAFVAQIFQHRNGLNADTTKTSYAEMMTDDDQTSREERCFRMWINSLGIATHVNNLFEDIRNGWVLLEVLDKVSPGSVNWKQATKPPIQMPFRKVENCNQVIKIGKELNFSLVNVAGNDIVQGNKKLLLAFLWQLMRFTMLQLLKNLRSHSQGKEITDADILNWANNKVKKAKRTSQMDSFKDKNLSNGIFFLDLLTAVEPRVVNWSLVTKGETDEDKKMNATYIISVARKLGCSIYLLPEDIIEVNQKMILILTASIMYWSLQKHYETITPEATSPEAGENQTNTDLANEVSDLAIDDNTAS</sequence>
<dbReference type="FunFam" id="2.30.180.10:FF:000012">
    <property type="entry name" value="Fasciclin-like arabinogalactan protein 7"/>
    <property type="match status" value="1"/>
</dbReference>
<evidence type="ECO:0000313" key="10">
    <source>
        <dbReference type="Proteomes" id="UP000289738"/>
    </source>
</evidence>
<dbReference type="GO" id="GO:0005884">
    <property type="term" value="C:actin filament"/>
    <property type="evidence" value="ECO:0007669"/>
    <property type="project" value="TreeGrafter"/>
</dbReference>
<keyword evidence="4" id="KW-0009">Actin-binding</keyword>
<dbReference type="FunFam" id="1.10.418.10:FF:000045">
    <property type="entry name" value="Fimbrin-1 isoform A"/>
    <property type="match status" value="1"/>
</dbReference>
<evidence type="ECO:0000313" key="9">
    <source>
        <dbReference type="EMBL" id="RYR00797.1"/>
    </source>
</evidence>
<dbReference type="AlphaFoldDB" id="A0A444YFW6"/>
<feature type="compositionally biased region" description="Low complexity" evidence="5">
    <location>
        <begin position="222"/>
        <end position="238"/>
    </location>
</feature>
<feature type="domain" description="Calponin-homology (CH)" evidence="7">
    <location>
        <begin position="511"/>
        <end position="613"/>
    </location>
</feature>